<dbReference type="RefSeq" id="WP_011823431.1">
    <property type="nucleotide sequence ID" value="NC_008819.1"/>
</dbReference>
<feature type="transmembrane region" description="Helical" evidence="8">
    <location>
        <begin position="12"/>
        <end position="33"/>
    </location>
</feature>
<evidence type="ECO:0008006" key="11">
    <source>
        <dbReference type="Google" id="ProtNLM"/>
    </source>
</evidence>
<dbReference type="PANTHER" id="PTHR33908">
    <property type="entry name" value="MANNOSYLTRANSFERASE YKCB-RELATED"/>
    <property type="match status" value="1"/>
</dbReference>
<dbReference type="GO" id="GO:0009103">
    <property type="term" value="P:lipopolysaccharide biosynthetic process"/>
    <property type="evidence" value="ECO:0007669"/>
    <property type="project" value="UniProtKB-ARBA"/>
</dbReference>
<dbReference type="InterPro" id="IPR050297">
    <property type="entry name" value="LipidA_mod_glycosyltrf_83"/>
</dbReference>
<keyword evidence="5 8" id="KW-0812">Transmembrane</keyword>
<evidence type="ECO:0000256" key="5">
    <source>
        <dbReference type="ARBA" id="ARBA00022692"/>
    </source>
</evidence>
<feature type="transmembrane region" description="Helical" evidence="8">
    <location>
        <begin position="376"/>
        <end position="395"/>
    </location>
</feature>
<dbReference type="KEGG" id="pme:NATL1_07141"/>
<keyword evidence="2" id="KW-1003">Cell membrane</keyword>
<reference evidence="10" key="1">
    <citation type="journal article" date="2007" name="PLoS Genet.">
        <title>Patterns and implications of gene gain and loss in the evolution of Prochlorococcus.</title>
        <authorList>
            <person name="Kettler G.C."/>
            <person name="Martiny A.C."/>
            <person name="Huang K."/>
            <person name="Zucker J."/>
            <person name="Coleman M.L."/>
            <person name="Rodrigue S."/>
            <person name="Chen F."/>
            <person name="Lapidus A."/>
            <person name="Ferriera S."/>
            <person name="Johnson J."/>
            <person name="Steglich C."/>
            <person name="Church G.M."/>
            <person name="Richardson P."/>
            <person name="Chisholm S.W."/>
        </authorList>
    </citation>
    <scope>NUCLEOTIDE SEQUENCE [LARGE SCALE GENOMIC DNA]</scope>
    <source>
        <strain evidence="10">NATL1A</strain>
    </source>
</reference>
<evidence type="ECO:0000256" key="1">
    <source>
        <dbReference type="ARBA" id="ARBA00004651"/>
    </source>
</evidence>
<dbReference type="AlphaFoldDB" id="A2C1B2"/>
<evidence type="ECO:0000256" key="3">
    <source>
        <dbReference type="ARBA" id="ARBA00022676"/>
    </source>
</evidence>
<protein>
    <recommendedName>
        <fullName evidence="11">Glycosyltransferase RgtA/B/C/D-like domain-containing protein</fullName>
    </recommendedName>
</protein>
<feature type="transmembrane region" description="Helical" evidence="8">
    <location>
        <begin position="128"/>
        <end position="143"/>
    </location>
</feature>
<evidence type="ECO:0000313" key="9">
    <source>
        <dbReference type="EMBL" id="ABM75272.1"/>
    </source>
</evidence>
<dbReference type="EMBL" id="CP000553">
    <property type="protein sequence ID" value="ABM75272.1"/>
    <property type="molecule type" value="Genomic_DNA"/>
</dbReference>
<keyword evidence="6 8" id="KW-1133">Transmembrane helix</keyword>
<evidence type="ECO:0000313" key="10">
    <source>
        <dbReference type="Proteomes" id="UP000002592"/>
    </source>
</evidence>
<organism evidence="9 10">
    <name type="scientific">Prochlorococcus marinus (strain NATL1A)</name>
    <dbReference type="NCBI Taxonomy" id="167555"/>
    <lineage>
        <taxon>Bacteria</taxon>
        <taxon>Bacillati</taxon>
        <taxon>Cyanobacteriota</taxon>
        <taxon>Cyanophyceae</taxon>
        <taxon>Synechococcales</taxon>
        <taxon>Prochlorococcaceae</taxon>
        <taxon>Prochlorococcus</taxon>
    </lineage>
</organism>
<gene>
    <name evidence="9" type="ordered locus">NATL1_07141</name>
</gene>
<keyword evidence="7 8" id="KW-0472">Membrane</keyword>
<sequence length="698" mass="80121">MLIKKNINHSKYIFWISILFIWILSTIIDRIWWNLYSITPSWDQADYLNSALDHGRALSFLGADGASDFNSLLDKSPKIPPLASIINGAVITFAGDAPHQAAWSLSFWNGFFIFNIASWGLYLSGKKLGLFCVLISAFSPFLFNLRTDYVLELPLISAITFYLFHLGRWSDKSIGGKWIQLIIATFACSFSLLIKQSSLLVIIPSLLFVFVLSFKRDKKFRLQFLCLVLINILAILPWFFHNWIMILSGTYRAVFESAAIEGDPSILGFKSIFWYFPYLDNQFGIIIFVFGLSGILFAFLTYLRSFRSQARLVDIFNENNYKWTWIYFNLITCWTFTTFIPNKDERYIACTIPLIILLLGFGFTKWSDWLGTYSKLNSYILLFIPAVSFLFSNSINKFNALQNITSKYYPVKDILSIVRSDQSIDKKETVIVVPSTPEINQHNVSYFGRMQGGNILGRQLGQSLLHIEPVLKYSNWIILADGDQGSVPSNSLVLDKAIRDSSLFIQVQEFPREQEGSYSLWKRRSSSFNPNEFHNRFIELAKGMEKGPLGIKLIFDEIEIEHMLDGHLKYQSIVRDKALSKISSDPENVESLWSLSLLKILSNRPYEADIYLRNLEILLPNNPWPSAYRIIVNFASWNPWKASLIADKANKRNPNYFLKSLSDISAIFRGSFWRIKSALNSVPNAIKSVDESLKPIEK</sequence>
<dbReference type="GO" id="GO:0016763">
    <property type="term" value="F:pentosyltransferase activity"/>
    <property type="evidence" value="ECO:0007669"/>
    <property type="project" value="TreeGrafter"/>
</dbReference>
<name>A2C1B2_PROM1</name>
<keyword evidence="3" id="KW-0328">Glycosyltransferase</keyword>
<feature type="transmembrane region" description="Helical" evidence="8">
    <location>
        <begin position="200"/>
        <end position="215"/>
    </location>
</feature>
<dbReference type="Proteomes" id="UP000002592">
    <property type="component" value="Chromosome"/>
</dbReference>
<dbReference type="PANTHER" id="PTHR33908:SF11">
    <property type="entry name" value="MEMBRANE PROTEIN"/>
    <property type="match status" value="1"/>
</dbReference>
<keyword evidence="4" id="KW-0808">Transferase</keyword>
<comment type="subcellular location">
    <subcellularLocation>
        <location evidence="1">Cell membrane</location>
        <topology evidence="1">Multi-pass membrane protein</topology>
    </subcellularLocation>
</comment>
<feature type="transmembrane region" description="Helical" evidence="8">
    <location>
        <begin position="346"/>
        <end position="364"/>
    </location>
</feature>
<feature type="transmembrane region" description="Helical" evidence="8">
    <location>
        <begin position="323"/>
        <end position="340"/>
    </location>
</feature>
<evidence type="ECO:0000256" key="2">
    <source>
        <dbReference type="ARBA" id="ARBA00022475"/>
    </source>
</evidence>
<dbReference type="eggNOG" id="COG1807">
    <property type="taxonomic scope" value="Bacteria"/>
</dbReference>
<proteinExistence type="predicted"/>
<feature type="transmembrane region" description="Helical" evidence="8">
    <location>
        <begin position="222"/>
        <end position="240"/>
    </location>
</feature>
<evidence type="ECO:0000256" key="6">
    <source>
        <dbReference type="ARBA" id="ARBA00022989"/>
    </source>
</evidence>
<dbReference type="HOGENOM" id="CLU_399502_0_0_3"/>
<accession>A2C1B2</accession>
<evidence type="ECO:0000256" key="7">
    <source>
        <dbReference type="ARBA" id="ARBA00023136"/>
    </source>
</evidence>
<dbReference type="GO" id="GO:0005886">
    <property type="term" value="C:plasma membrane"/>
    <property type="evidence" value="ECO:0007669"/>
    <property type="project" value="UniProtKB-SubCell"/>
</dbReference>
<evidence type="ECO:0000256" key="4">
    <source>
        <dbReference type="ARBA" id="ARBA00022679"/>
    </source>
</evidence>
<evidence type="ECO:0000256" key="8">
    <source>
        <dbReference type="SAM" id="Phobius"/>
    </source>
</evidence>
<feature type="transmembrane region" description="Helical" evidence="8">
    <location>
        <begin position="283"/>
        <end position="303"/>
    </location>
</feature>
<feature type="transmembrane region" description="Helical" evidence="8">
    <location>
        <begin position="101"/>
        <end position="121"/>
    </location>
</feature>